<dbReference type="InterPro" id="IPR008271">
    <property type="entry name" value="Ser/Thr_kinase_AS"/>
</dbReference>
<dbReference type="SMART" id="SM00220">
    <property type="entry name" value="S_TKc"/>
    <property type="match status" value="1"/>
</dbReference>
<dbReference type="SMART" id="SM00580">
    <property type="entry name" value="PUG"/>
    <property type="match status" value="1"/>
</dbReference>
<dbReference type="PANTHER" id="PTHR13954">
    <property type="entry name" value="IRE1-RELATED"/>
    <property type="match status" value="1"/>
</dbReference>
<dbReference type="GO" id="GO:0036498">
    <property type="term" value="P:IRE1-mediated unfolded protein response"/>
    <property type="evidence" value="ECO:0007669"/>
    <property type="project" value="TreeGrafter"/>
</dbReference>
<dbReference type="GO" id="GO:0016787">
    <property type="term" value="F:hydrolase activity"/>
    <property type="evidence" value="ECO:0007669"/>
    <property type="project" value="UniProtKB-KW"/>
</dbReference>
<dbReference type="InterPro" id="IPR000719">
    <property type="entry name" value="Prot_kinase_dom"/>
</dbReference>
<keyword evidence="13" id="KW-0391">Immunity</keyword>
<comment type="caution">
    <text evidence="29">The sequence shown here is derived from an EMBL/GenBank/DDBJ whole genome shotgun (WGS) entry which is preliminary data.</text>
</comment>
<dbReference type="InterPro" id="IPR018391">
    <property type="entry name" value="PQQ_b-propeller_rpt"/>
</dbReference>
<evidence type="ECO:0000256" key="17">
    <source>
        <dbReference type="ARBA" id="ARBA00023157"/>
    </source>
</evidence>
<evidence type="ECO:0000256" key="6">
    <source>
        <dbReference type="ARBA" id="ARBA00022692"/>
    </source>
</evidence>
<keyword evidence="4" id="KW-0507">mRNA processing</keyword>
<evidence type="ECO:0000256" key="2">
    <source>
        <dbReference type="ARBA" id="ARBA00012513"/>
    </source>
</evidence>
<feature type="domain" description="KEN" evidence="28">
    <location>
        <begin position="773"/>
        <end position="904"/>
    </location>
</feature>
<dbReference type="GO" id="GO:0009751">
    <property type="term" value="P:response to salicylic acid"/>
    <property type="evidence" value="ECO:0007669"/>
    <property type="project" value="UniProtKB-ARBA"/>
</dbReference>
<dbReference type="SUPFAM" id="SSF50998">
    <property type="entry name" value="Quinoprotein alcohol dehydrogenase-like"/>
    <property type="match status" value="1"/>
</dbReference>
<evidence type="ECO:0000256" key="7">
    <source>
        <dbReference type="ARBA" id="ARBA00022729"/>
    </source>
</evidence>
<dbReference type="PROSITE" id="PS50011">
    <property type="entry name" value="PROTEIN_KINASE_DOM"/>
    <property type="match status" value="1"/>
</dbReference>
<dbReference type="EMBL" id="JBDFQZ010000003">
    <property type="protein sequence ID" value="KAK9740184.1"/>
    <property type="molecule type" value="Genomic_DNA"/>
</dbReference>
<name>A0AAW1LXW4_SAPOF</name>
<evidence type="ECO:0000256" key="8">
    <source>
        <dbReference type="ARBA" id="ARBA00022741"/>
    </source>
</evidence>
<dbReference type="GO" id="GO:0004674">
    <property type="term" value="F:protein serine/threonine kinase activity"/>
    <property type="evidence" value="ECO:0007669"/>
    <property type="project" value="UniProtKB-KW"/>
</dbReference>
<dbReference type="GO" id="GO:0004521">
    <property type="term" value="F:RNA endonuclease activity"/>
    <property type="evidence" value="ECO:0007669"/>
    <property type="project" value="InterPro"/>
</dbReference>
<keyword evidence="20" id="KW-0508">mRNA splicing</keyword>
<organism evidence="29 30">
    <name type="scientific">Saponaria officinalis</name>
    <name type="common">Common soapwort</name>
    <name type="synonym">Lychnis saponaria</name>
    <dbReference type="NCBI Taxonomy" id="3572"/>
    <lineage>
        <taxon>Eukaryota</taxon>
        <taxon>Viridiplantae</taxon>
        <taxon>Streptophyta</taxon>
        <taxon>Embryophyta</taxon>
        <taxon>Tracheophyta</taxon>
        <taxon>Spermatophyta</taxon>
        <taxon>Magnoliopsida</taxon>
        <taxon>eudicotyledons</taxon>
        <taxon>Gunneridae</taxon>
        <taxon>Pentapetalae</taxon>
        <taxon>Caryophyllales</taxon>
        <taxon>Caryophyllaceae</taxon>
        <taxon>Caryophylleae</taxon>
        <taxon>Saponaria</taxon>
    </lineage>
</organism>
<dbReference type="Gene3D" id="3.30.200.20">
    <property type="entry name" value="Phosphorylase Kinase, domain 1"/>
    <property type="match status" value="1"/>
</dbReference>
<evidence type="ECO:0000256" key="3">
    <source>
        <dbReference type="ARBA" id="ARBA00022527"/>
    </source>
</evidence>
<evidence type="ECO:0000256" key="14">
    <source>
        <dbReference type="ARBA" id="ARBA00022989"/>
    </source>
</evidence>
<dbReference type="InterPro" id="IPR045133">
    <property type="entry name" value="IRE1/2-like"/>
</dbReference>
<reference evidence="29" key="1">
    <citation type="submission" date="2024-03" db="EMBL/GenBank/DDBJ databases">
        <title>WGS assembly of Saponaria officinalis var. Norfolk2.</title>
        <authorList>
            <person name="Jenkins J."/>
            <person name="Shu S."/>
            <person name="Grimwood J."/>
            <person name="Barry K."/>
            <person name="Goodstein D."/>
            <person name="Schmutz J."/>
            <person name="Leebens-Mack J."/>
            <person name="Osbourn A."/>
        </authorList>
    </citation>
    <scope>NUCLEOTIDE SEQUENCE [LARGE SCALE GENOMIC DNA]</scope>
    <source>
        <strain evidence="29">JIC</strain>
    </source>
</reference>
<keyword evidence="3" id="KW-0723">Serine/threonine-protein kinase</keyword>
<dbReference type="FunFam" id="3.30.200.20:FF:000077">
    <property type="entry name" value="Putative Serine/threonine-protein kinase/endoribonuclease IRE1"/>
    <property type="match status" value="1"/>
</dbReference>
<dbReference type="InterPro" id="IPR011047">
    <property type="entry name" value="Quinoprotein_ADH-like_sf"/>
</dbReference>
<feature type="region of interest" description="Disordered" evidence="26">
    <location>
        <begin position="404"/>
        <end position="441"/>
    </location>
</feature>
<evidence type="ECO:0000256" key="16">
    <source>
        <dbReference type="ARBA" id="ARBA00023136"/>
    </source>
</evidence>
<dbReference type="FunFam" id="1.20.1440.180:FF:000002">
    <property type="entry name" value="Serine/threonine-protein kinase/endoribonuclease IRE1"/>
    <property type="match status" value="1"/>
</dbReference>
<sequence length="907" mass="101385">MKVKKMKQWLIYIIWLIAFFFISIFKSSLSQSLPPSSSTSLAKRNYDLSSSVVPSNRHETVLVATLDGTLSLVEIGTLKIKWSIKTGFPIYSSYQASQNLDNNLENASGLGDDDTFIDIGDDWNLYKHDRGKGIMERLKSARDLIRETKALSKNGTKVIAQMTTTVFIVDTKTGTVVRTVRFSDSSGLRFDDVENPILIRDDTGEQISITRTDYSFLAYSKLSGKVLWNVSLAEFEAESVFSGVGTSSVGNLQDHLGSIYSTESEKSASYLRPTLVYRIRDRGYSELISGLGLVGKVPKTLPGDRVLQLPDLHHLHLPVAVSEQFGADHDSRSVLALPVPETTDSVHRSELLALPSAAFSGGVSTHPTSSGAHFLVSLILSGILLFIPVGYALYRSVYVQKSKQSEDLKSKTTTPKKRKPKRSGNNKNNGSVENYKGRMPTIDGDHGVPLLEVFDKKPESLYVGQVNVQVDGRQIGKLFVSKDEIAKGSNGTVVLEGTYDGRRVAVKRLVRTHHDVALKEIQNLMASDQHSNVVRLYGVEQDSDFVYLSLERCLCSLNDLICLLSESPQGSPPGTTVVDSNSLNGYSAQVMSLFESSEEFRLWKSNGYPSPQLLKLMRDIISGIAHLHELGFIHRDVKPQNVLIIKDRVLSAKLSDMGISKRLIGDMSSLTQHSTGAGSSGWRAPEQILHGRQTRAVDLFSLGCVLFFCLTGGKHPFGDVFERDANIVKNRLDLFLVEHVPEAVDLIVHLLDPNPDLRPKAAEVLHHPLFWNSEKRLSFLRDASDRVELEDRETNSELLKALEATAPEALGGKWDDKLEPSFLSNISRYRRYKYDSVRDMLRVIRNKLNHYRELPTEIQEVLGSVPEGFDNYFTVRFPKLLVEVYRVIYEYCRDEELLGKYFKSSLL</sequence>
<dbReference type="GO" id="GO:0051082">
    <property type="term" value="F:unfolded protein binding"/>
    <property type="evidence" value="ECO:0007669"/>
    <property type="project" value="TreeGrafter"/>
</dbReference>
<evidence type="ECO:0000256" key="21">
    <source>
        <dbReference type="ARBA" id="ARBA00023230"/>
    </source>
</evidence>
<dbReference type="PROSITE" id="PS51392">
    <property type="entry name" value="KEN"/>
    <property type="match status" value="1"/>
</dbReference>
<keyword evidence="19" id="KW-0325">Glycoprotein</keyword>
<dbReference type="AlphaFoldDB" id="A0AAW1LXW4"/>
<evidence type="ECO:0000256" key="23">
    <source>
        <dbReference type="ARBA" id="ARBA00047899"/>
    </source>
</evidence>
<gene>
    <name evidence="29" type="ORF">RND81_03G017200</name>
</gene>
<dbReference type="Gene3D" id="1.20.1440.180">
    <property type="entry name" value="KEN domain"/>
    <property type="match status" value="1"/>
</dbReference>
<keyword evidence="11" id="KW-0256">Endoplasmic reticulum</keyword>
<evidence type="ECO:0000256" key="18">
    <source>
        <dbReference type="ARBA" id="ARBA00023163"/>
    </source>
</evidence>
<evidence type="ECO:0000256" key="25">
    <source>
        <dbReference type="ARBA" id="ARBA00065357"/>
    </source>
</evidence>
<evidence type="ECO:0000256" key="13">
    <source>
        <dbReference type="ARBA" id="ARBA00022859"/>
    </source>
</evidence>
<keyword evidence="9" id="KW-0418">Kinase</keyword>
<dbReference type="Pfam" id="PF00069">
    <property type="entry name" value="Pkinase"/>
    <property type="match status" value="1"/>
</dbReference>
<proteinExistence type="predicted"/>
<evidence type="ECO:0000256" key="15">
    <source>
        <dbReference type="ARBA" id="ARBA00023015"/>
    </source>
</evidence>
<keyword evidence="8" id="KW-0547">Nucleotide-binding</keyword>
<dbReference type="FunFam" id="1.10.510.10:FF:000463">
    <property type="entry name" value="Serine/threonine-protein kinase/endoribonuclease IRE1a"/>
    <property type="match status" value="1"/>
</dbReference>
<dbReference type="PANTHER" id="PTHR13954:SF27">
    <property type="entry name" value="SERINE_THREONINE-PROTEIN KINASE_ENDORIBONUCLEASE IRE1B"/>
    <property type="match status" value="1"/>
</dbReference>
<evidence type="ECO:0000313" key="30">
    <source>
        <dbReference type="Proteomes" id="UP001443914"/>
    </source>
</evidence>
<accession>A0AAW1LXW4</accession>
<dbReference type="Gene3D" id="2.130.10.10">
    <property type="entry name" value="YVTN repeat-like/Quinoprotein amine dehydrogenase"/>
    <property type="match status" value="1"/>
</dbReference>
<keyword evidence="17" id="KW-1015">Disulfide bond</keyword>
<keyword evidence="18" id="KW-0804">Transcription</keyword>
<dbReference type="Pfam" id="PF06479">
    <property type="entry name" value="Ribonuc_2-5A"/>
    <property type="match status" value="1"/>
</dbReference>
<dbReference type="GO" id="GO:0006397">
    <property type="term" value="P:mRNA processing"/>
    <property type="evidence" value="ECO:0007669"/>
    <property type="project" value="UniProtKB-KW"/>
</dbReference>
<keyword evidence="21" id="KW-0834">Unfolded protein response</keyword>
<keyword evidence="16" id="KW-0472">Membrane</keyword>
<evidence type="ECO:0000256" key="1">
    <source>
        <dbReference type="ARBA" id="ARBA00004115"/>
    </source>
</evidence>
<keyword evidence="22" id="KW-0511">Multifunctional enzyme</keyword>
<comment type="subcellular location">
    <subcellularLocation>
        <location evidence="1">Endoplasmic reticulum membrane</location>
        <topology evidence="1">Single-pass type I membrane protein</topology>
    </subcellularLocation>
</comment>
<dbReference type="GO" id="GO:0005524">
    <property type="term" value="F:ATP binding"/>
    <property type="evidence" value="ECO:0007669"/>
    <property type="project" value="UniProtKB-KW"/>
</dbReference>
<dbReference type="CDD" id="cd10422">
    <property type="entry name" value="RNase_Ire1"/>
    <property type="match status" value="1"/>
</dbReference>
<dbReference type="InterPro" id="IPR038357">
    <property type="entry name" value="KEN_sf"/>
</dbReference>
<evidence type="ECO:0000256" key="24">
    <source>
        <dbReference type="ARBA" id="ARBA00048679"/>
    </source>
</evidence>
<dbReference type="GO" id="GO:0002376">
    <property type="term" value="P:immune system process"/>
    <property type="evidence" value="ECO:0007669"/>
    <property type="project" value="UniProtKB-KW"/>
</dbReference>
<dbReference type="SMART" id="SM00564">
    <property type="entry name" value="PQQ"/>
    <property type="match status" value="3"/>
</dbReference>
<feature type="compositionally biased region" description="Basic residues" evidence="26">
    <location>
        <begin position="414"/>
        <end position="424"/>
    </location>
</feature>
<evidence type="ECO:0000256" key="19">
    <source>
        <dbReference type="ARBA" id="ARBA00023180"/>
    </source>
</evidence>
<dbReference type="InterPro" id="IPR010513">
    <property type="entry name" value="KEN_dom"/>
</dbReference>
<dbReference type="Proteomes" id="UP001443914">
    <property type="component" value="Unassembled WGS sequence"/>
</dbReference>
<dbReference type="GO" id="GO:0008380">
    <property type="term" value="P:RNA splicing"/>
    <property type="evidence" value="ECO:0007669"/>
    <property type="project" value="UniProtKB-KW"/>
</dbReference>
<keyword evidence="5" id="KW-0808">Transferase</keyword>
<keyword evidence="15" id="KW-0805">Transcription regulation</keyword>
<keyword evidence="7" id="KW-0732">Signal</keyword>
<keyword evidence="30" id="KW-1185">Reference proteome</keyword>
<evidence type="ECO:0000256" key="12">
    <source>
        <dbReference type="ARBA" id="ARBA00022840"/>
    </source>
</evidence>
<evidence type="ECO:0000256" key="11">
    <source>
        <dbReference type="ARBA" id="ARBA00022824"/>
    </source>
</evidence>
<feature type="domain" description="Protein kinase" evidence="27">
    <location>
        <begin position="479"/>
        <end position="770"/>
    </location>
</feature>
<keyword evidence="10" id="KW-0378">Hydrolase</keyword>
<comment type="catalytic activity">
    <reaction evidence="23">
        <text>L-threonyl-[protein] + ATP = O-phospho-L-threonyl-[protein] + ADP + H(+)</text>
        <dbReference type="Rhea" id="RHEA:46608"/>
        <dbReference type="Rhea" id="RHEA-COMP:11060"/>
        <dbReference type="Rhea" id="RHEA-COMP:11605"/>
        <dbReference type="ChEBI" id="CHEBI:15378"/>
        <dbReference type="ChEBI" id="CHEBI:30013"/>
        <dbReference type="ChEBI" id="CHEBI:30616"/>
        <dbReference type="ChEBI" id="CHEBI:61977"/>
        <dbReference type="ChEBI" id="CHEBI:456216"/>
        <dbReference type="EC" id="2.7.11.1"/>
    </reaction>
</comment>
<dbReference type="InterPro" id="IPR011009">
    <property type="entry name" value="Kinase-like_dom_sf"/>
</dbReference>
<dbReference type="InterPro" id="IPR015943">
    <property type="entry name" value="WD40/YVTN_repeat-like_dom_sf"/>
</dbReference>
<evidence type="ECO:0000256" key="9">
    <source>
        <dbReference type="ARBA" id="ARBA00022777"/>
    </source>
</evidence>
<evidence type="ECO:0000256" key="4">
    <source>
        <dbReference type="ARBA" id="ARBA00022664"/>
    </source>
</evidence>
<keyword evidence="12" id="KW-0067">ATP-binding</keyword>
<dbReference type="SUPFAM" id="SSF56112">
    <property type="entry name" value="Protein kinase-like (PK-like)"/>
    <property type="match status" value="1"/>
</dbReference>
<dbReference type="Gene3D" id="1.10.510.10">
    <property type="entry name" value="Transferase(Phosphotransferase) domain 1"/>
    <property type="match status" value="1"/>
</dbReference>
<dbReference type="PROSITE" id="PS00108">
    <property type="entry name" value="PROTEIN_KINASE_ST"/>
    <property type="match status" value="1"/>
</dbReference>
<dbReference type="EC" id="2.7.11.1" evidence="2"/>
<evidence type="ECO:0000256" key="22">
    <source>
        <dbReference type="ARBA" id="ARBA00023268"/>
    </source>
</evidence>
<keyword evidence="6" id="KW-0812">Transmembrane</keyword>
<protein>
    <recommendedName>
        <fullName evidence="2">non-specific serine/threonine protein kinase</fullName>
        <ecNumber evidence="2">2.7.11.1</ecNumber>
    </recommendedName>
</protein>
<dbReference type="GO" id="GO:0042742">
    <property type="term" value="P:defense response to bacterium"/>
    <property type="evidence" value="ECO:0007669"/>
    <property type="project" value="UniProtKB-ARBA"/>
</dbReference>
<evidence type="ECO:0000259" key="27">
    <source>
        <dbReference type="PROSITE" id="PS50011"/>
    </source>
</evidence>
<evidence type="ECO:0000256" key="26">
    <source>
        <dbReference type="SAM" id="MobiDB-lite"/>
    </source>
</evidence>
<comment type="subunit">
    <text evidence="25">Homodimer; disulfide-linked. Dimer formation is driven by hydrophobic interactions within the N-terminal luminal domains and stabilized by disulfide bridges.</text>
</comment>
<evidence type="ECO:0000256" key="5">
    <source>
        <dbReference type="ARBA" id="ARBA00022679"/>
    </source>
</evidence>
<dbReference type="GO" id="GO:1990604">
    <property type="term" value="C:IRE1-TRAF2-ASK1 complex"/>
    <property type="evidence" value="ECO:0007669"/>
    <property type="project" value="TreeGrafter"/>
</dbReference>
<evidence type="ECO:0000256" key="20">
    <source>
        <dbReference type="ARBA" id="ARBA00023187"/>
    </source>
</evidence>
<keyword evidence="14" id="KW-1133">Transmembrane helix</keyword>
<evidence type="ECO:0000313" key="29">
    <source>
        <dbReference type="EMBL" id="KAK9740184.1"/>
    </source>
</evidence>
<evidence type="ECO:0000256" key="10">
    <source>
        <dbReference type="ARBA" id="ARBA00022801"/>
    </source>
</evidence>
<evidence type="ECO:0000259" key="28">
    <source>
        <dbReference type="PROSITE" id="PS51392"/>
    </source>
</evidence>
<comment type="catalytic activity">
    <reaction evidence="24">
        <text>L-seryl-[protein] + ATP = O-phospho-L-seryl-[protein] + ADP + H(+)</text>
        <dbReference type="Rhea" id="RHEA:17989"/>
        <dbReference type="Rhea" id="RHEA-COMP:9863"/>
        <dbReference type="Rhea" id="RHEA-COMP:11604"/>
        <dbReference type="ChEBI" id="CHEBI:15378"/>
        <dbReference type="ChEBI" id="CHEBI:29999"/>
        <dbReference type="ChEBI" id="CHEBI:30616"/>
        <dbReference type="ChEBI" id="CHEBI:83421"/>
        <dbReference type="ChEBI" id="CHEBI:456216"/>
        <dbReference type="EC" id="2.7.11.1"/>
    </reaction>
</comment>